<evidence type="ECO:0000313" key="9">
    <source>
        <dbReference type="Proteomes" id="UP000265427"/>
    </source>
</evidence>
<gene>
    <name evidence="3" type="ORF">AaE_015293</name>
    <name evidence="8" type="ORF">B5M09_003466</name>
    <name evidence="5" type="ORF">DYB25_007339</name>
    <name evidence="6" type="ORF">DYB34_005872</name>
    <name evidence="4" type="ORF">DYB36_005394</name>
    <name evidence="7" type="ORF">DYB38_007609</name>
</gene>
<dbReference type="EMBL" id="QUSZ01005124">
    <property type="protein sequence ID" value="RHY11113.1"/>
    <property type="molecule type" value="Genomic_DNA"/>
</dbReference>
<evidence type="ECO:0000313" key="12">
    <source>
        <dbReference type="Proteomes" id="UP000283543"/>
    </source>
</evidence>
<dbReference type="Proteomes" id="UP000284702">
    <property type="component" value="Unassembled WGS sequence"/>
</dbReference>
<dbReference type="Proteomes" id="UP000283543">
    <property type="component" value="Unassembled WGS sequence"/>
</dbReference>
<evidence type="ECO:0000313" key="5">
    <source>
        <dbReference type="EMBL" id="RHY23427.1"/>
    </source>
</evidence>
<evidence type="ECO:0000256" key="2">
    <source>
        <dbReference type="SAM" id="MobiDB-lite"/>
    </source>
</evidence>
<evidence type="ECO:0000313" key="4">
    <source>
        <dbReference type="EMBL" id="RHY11113.1"/>
    </source>
</evidence>
<sequence length="236" mass="27326">MSTPTKSRFTEDEDILLLREINGRLPFMAKRGQVMVRWSAVAEAVQSQDGFDRPGFDGKRAQNRFTLLLEGHRHKDEEGKRASGTDEGYGEKFQLLDDLLSAFDDWKNEEKVRLEEVQQEADRVDAMAATIRDEAMKSLGKRKKAGQDDGEAGSGGGSAMTKMMKMMHDDSKADLEFRMRVYDSDLKEREIIREKEFEDRRCERELRAEQLRFQHEQLRVQHEMMMKLLSTLGQSQ</sequence>
<comment type="caution">
    <text evidence="5">The sequence shown here is derived from an EMBL/GenBank/DDBJ whole genome shotgun (WGS) entry which is preliminary data.</text>
</comment>
<evidence type="ECO:0000313" key="6">
    <source>
        <dbReference type="EMBL" id="RHY57749.1"/>
    </source>
</evidence>
<dbReference type="Proteomes" id="UP000469452">
    <property type="component" value="Unassembled WGS sequence"/>
</dbReference>
<feature type="region of interest" description="Disordered" evidence="2">
    <location>
        <begin position="138"/>
        <end position="160"/>
    </location>
</feature>
<dbReference type="Proteomes" id="UP000266239">
    <property type="component" value="Unassembled WGS sequence"/>
</dbReference>
<dbReference type="EMBL" id="QUTC01003646">
    <property type="protein sequence ID" value="RHY68998.1"/>
    <property type="molecule type" value="Genomic_DNA"/>
</dbReference>
<dbReference type="EMBL" id="QUTB01005083">
    <property type="protein sequence ID" value="RHY57749.1"/>
    <property type="molecule type" value="Genomic_DNA"/>
</dbReference>
<evidence type="ECO:0000256" key="1">
    <source>
        <dbReference type="SAM" id="Coils"/>
    </source>
</evidence>
<keyword evidence="13" id="KW-1185">Reference proteome</keyword>
<evidence type="ECO:0000313" key="3">
    <source>
        <dbReference type="EMBL" id="KAF0703625.1"/>
    </source>
</evidence>
<name>A0A397BP85_APHAT</name>
<proteinExistence type="predicted"/>
<dbReference type="Proteomes" id="UP000265427">
    <property type="component" value="Unassembled WGS sequence"/>
</dbReference>
<feature type="coiled-coil region" evidence="1">
    <location>
        <begin position="107"/>
        <end position="134"/>
    </location>
</feature>
<dbReference type="EMBL" id="QUTA01003475">
    <property type="protein sequence ID" value="RHY23427.1"/>
    <property type="molecule type" value="Genomic_DNA"/>
</dbReference>
<evidence type="ECO:0000313" key="8">
    <source>
        <dbReference type="EMBL" id="RQM26855.1"/>
    </source>
</evidence>
<dbReference type="EMBL" id="MZMZ02002212">
    <property type="protein sequence ID" value="RQM26855.1"/>
    <property type="molecule type" value="Genomic_DNA"/>
</dbReference>
<evidence type="ECO:0000313" key="11">
    <source>
        <dbReference type="Proteomes" id="UP000266239"/>
    </source>
</evidence>
<reference evidence="9 10" key="2">
    <citation type="submission" date="2018-08" db="EMBL/GenBank/DDBJ databases">
        <title>Aphanomyces genome sequencing and annotation.</title>
        <authorList>
            <person name="Minardi D."/>
            <person name="Oidtmann B."/>
            <person name="Van Der Giezen M."/>
            <person name="Studholme D.J."/>
        </authorList>
    </citation>
    <scope>NUCLEOTIDE SEQUENCE [LARGE SCALE GENOMIC DNA]</scope>
    <source>
        <strain evidence="4 9">Kv</strain>
        <strain evidence="7 10">SA</strain>
        <strain evidence="6 12">Si</strain>
        <strain evidence="5 11">Yx</strain>
    </source>
</reference>
<reference evidence="3 14" key="3">
    <citation type="submission" date="2019-06" db="EMBL/GenBank/DDBJ databases">
        <title>Genomics analysis of Aphanomyces spp. identifies a new class of oomycete effector associated with host adaptation.</title>
        <authorList>
            <person name="Gaulin E."/>
        </authorList>
    </citation>
    <scope>NUCLEOTIDE SEQUENCE [LARGE SCALE GENOMIC DNA]</scope>
    <source>
        <strain evidence="3 14">E</strain>
    </source>
</reference>
<evidence type="ECO:0000313" key="14">
    <source>
        <dbReference type="Proteomes" id="UP000469452"/>
    </source>
</evidence>
<dbReference type="Proteomes" id="UP000265716">
    <property type="component" value="Unassembled WGS sequence"/>
</dbReference>
<evidence type="ECO:0000313" key="10">
    <source>
        <dbReference type="Proteomes" id="UP000265716"/>
    </source>
</evidence>
<dbReference type="PANTHER" id="PTHR37558:SF1">
    <property type="entry name" value="HTH CENPB-TYPE DOMAIN-CONTAINING PROTEIN"/>
    <property type="match status" value="1"/>
</dbReference>
<organism evidence="5 11">
    <name type="scientific">Aphanomyces astaci</name>
    <name type="common">Crayfish plague agent</name>
    <dbReference type="NCBI Taxonomy" id="112090"/>
    <lineage>
        <taxon>Eukaryota</taxon>
        <taxon>Sar</taxon>
        <taxon>Stramenopiles</taxon>
        <taxon>Oomycota</taxon>
        <taxon>Saprolegniomycetes</taxon>
        <taxon>Saprolegniales</taxon>
        <taxon>Verrucalvaceae</taxon>
        <taxon>Aphanomyces</taxon>
    </lineage>
</organism>
<evidence type="ECO:0000313" key="7">
    <source>
        <dbReference type="EMBL" id="RHY68998.1"/>
    </source>
</evidence>
<reference evidence="8 13" key="1">
    <citation type="submission" date="2018-07" db="EMBL/GenBank/DDBJ databases">
        <title>Annotation of Aphanomyces astaci genome assembly.</title>
        <authorList>
            <person name="Studholme D.J."/>
        </authorList>
    </citation>
    <scope>NUCLEOTIDE SEQUENCE [LARGE SCALE GENOMIC DNA]</scope>
    <source>
        <strain evidence="8">Pc</strain>
    </source>
</reference>
<dbReference type="VEuPathDB" id="FungiDB:H257_16845"/>
<dbReference type="EMBL" id="VJMI01020668">
    <property type="protein sequence ID" value="KAF0703625.1"/>
    <property type="molecule type" value="Genomic_DNA"/>
</dbReference>
<keyword evidence="1" id="KW-0175">Coiled coil</keyword>
<accession>A0A397BP85</accession>
<protein>
    <recommendedName>
        <fullName evidence="15">Myb-like domain-containing protein</fullName>
    </recommendedName>
</protein>
<dbReference type="PANTHER" id="PTHR37558">
    <property type="entry name" value="HTH CENPB-TYPE DOMAIN-CONTAINING PROTEIN"/>
    <property type="match status" value="1"/>
</dbReference>
<evidence type="ECO:0000313" key="13">
    <source>
        <dbReference type="Proteomes" id="UP000284702"/>
    </source>
</evidence>
<dbReference type="AlphaFoldDB" id="A0A397BP85"/>
<evidence type="ECO:0008006" key="15">
    <source>
        <dbReference type="Google" id="ProtNLM"/>
    </source>
</evidence>